<feature type="region of interest" description="Disordered" evidence="1">
    <location>
        <begin position="1"/>
        <end position="31"/>
    </location>
</feature>
<feature type="compositionally biased region" description="Polar residues" evidence="1">
    <location>
        <begin position="1"/>
        <end position="16"/>
    </location>
</feature>
<reference evidence="2 3" key="1">
    <citation type="journal article" name="Sci. Rep.">
        <title>Telomere-to-telomere assembled and centromere annotated genomes of the two main subspecies of the button mushroom Agaricus bisporus reveal especially polymorphic chromosome ends.</title>
        <authorList>
            <person name="Sonnenberg A.S.M."/>
            <person name="Sedaghat-Telgerd N."/>
            <person name="Lavrijssen B."/>
            <person name="Ohm R.A."/>
            <person name="Hendrickx P.M."/>
            <person name="Scholtmeijer K."/>
            <person name="Baars J.J.P."/>
            <person name="van Peer A."/>
        </authorList>
    </citation>
    <scope>NUCLEOTIDE SEQUENCE [LARGE SCALE GENOMIC DNA]</scope>
    <source>
        <strain evidence="2 3">H119_p4</strain>
    </source>
</reference>
<evidence type="ECO:0000256" key="1">
    <source>
        <dbReference type="SAM" id="MobiDB-lite"/>
    </source>
</evidence>
<accession>A0A8H7KJK5</accession>
<dbReference type="PANTHER" id="PTHR36986:SF1">
    <property type="entry name" value="UPF0643 PROTEIN PB2B2.08"/>
    <property type="match status" value="1"/>
</dbReference>
<protein>
    <submittedName>
        <fullName evidence="2">Uncharacterized protein</fullName>
    </submittedName>
</protein>
<name>A0A8H7KJK5_AGABI</name>
<evidence type="ECO:0000313" key="2">
    <source>
        <dbReference type="EMBL" id="KAF7782536.1"/>
    </source>
</evidence>
<comment type="caution">
    <text evidence="2">The sequence shown here is derived from an EMBL/GenBank/DDBJ whole genome shotgun (WGS) entry which is preliminary data.</text>
</comment>
<evidence type="ECO:0000313" key="3">
    <source>
        <dbReference type="Proteomes" id="UP000629468"/>
    </source>
</evidence>
<dbReference type="AlphaFoldDB" id="A0A8H7KJK5"/>
<sequence length="239" mass="26940">MTPTFSNTDSSESGTSACLPVESVPGDRSVHDVPDLSAQALANLSVPILYLPPRLSSLPDNILPDTPIDHQTANRLPHIDPASLSLHKSLHRFRPLTSDYASMTYADAFNWAEMSLPAEEEREWYCVVFRSRRKPGNDEDFSALYEADRLAHEEAVHNGGLIMYWFGKPHRETRMNMATCIWQSRKHAVAANSRPHHIRAMKLASKFYEVYGLERYCLQKHKGETGIVVKAYTGGEVGW</sequence>
<dbReference type="EMBL" id="JABXXO010000003">
    <property type="protein sequence ID" value="KAF7782536.1"/>
    <property type="molecule type" value="Genomic_DNA"/>
</dbReference>
<dbReference type="Proteomes" id="UP000629468">
    <property type="component" value="Unassembled WGS sequence"/>
</dbReference>
<gene>
    <name evidence="2" type="ORF">Agabi119p4_1912</name>
</gene>
<dbReference type="PANTHER" id="PTHR36986">
    <property type="entry name" value="UPF0643 PROTEIN PB2B2.08"/>
    <property type="match status" value="1"/>
</dbReference>
<organism evidence="2 3">
    <name type="scientific">Agaricus bisporus var. burnettii</name>
    <dbReference type="NCBI Taxonomy" id="192524"/>
    <lineage>
        <taxon>Eukaryota</taxon>
        <taxon>Fungi</taxon>
        <taxon>Dikarya</taxon>
        <taxon>Basidiomycota</taxon>
        <taxon>Agaricomycotina</taxon>
        <taxon>Agaricomycetes</taxon>
        <taxon>Agaricomycetidae</taxon>
        <taxon>Agaricales</taxon>
        <taxon>Agaricineae</taxon>
        <taxon>Agaricaceae</taxon>
        <taxon>Agaricus</taxon>
    </lineage>
</organism>
<proteinExistence type="predicted"/>